<dbReference type="AlphaFoldDB" id="A0A1F8CN04"/>
<evidence type="ECO:0008006" key="3">
    <source>
        <dbReference type="Google" id="ProtNLM"/>
    </source>
</evidence>
<gene>
    <name evidence="1" type="ORF">A2188_03445</name>
</gene>
<accession>A0A1F8CN04</accession>
<dbReference type="EMBL" id="MGHU01000018">
    <property type="protein sequence ID" value="OGM77466.1"/>
    <property type="molecule type" value="Genomic_DNA"/>
</dbReference>
<dbReference type="PANTHER" id="PTHR38471">
    <property type="entry name" value="FOUR HELIX BUNDLE PROTEIN"/>
    <property type="match status" value="1"/>
</dbReference>
<dbReference type="InterPro" id="IPR012657">
    <property type="entry name" value="23S_rRNA-intervening_sequence"/>
</dbReference>
<dbReference type="Gene3D" id="1.20.1440.60">
    <property type="entry name" value="23S rRNA-intervening sequence"/>
    <property type="match status" value="1"/>
</dbReference>
<organism evidence="1 2">
    <name type="scientific">Candidatus Woesebacteria bacterium RIFOXYA1_FULL_43_9</name>
    <dbReference type="NCBI Taxonomy" id="1802534"/>
    <lineage>
        <taxon>Bacteria</taxon>
        <taxon>Candidatus Woeseibacteriota</taxon>
    </lineage>
</organism>
<dbReference type="PANTHER" id="PTHR38471:SF2">
    <property type="entry name" value="FOUR HELIX BUNDLE PROTEIN"/>
    <property type="match status" value="1"/>
</dbReference>
<dbReference type="PIRSF" id="PIRSF035652">
    <property type="entry name" value="CHP02436"/>
    <property type="match status" value="1"/>
</dbReference>
<dbReference type="InterPro" id="IPR036583">
    <property type="entry name" value="23S_rRNA_IVS_sf"/>
</dbReference>
<evidence type="ECO:0000313" key="2">
    <source>
        <dbReference type="Proteomes" id="UP000179241"/>
    </source>
</evidence>
<dbReference type="NCBIfam" id="TIGR02436">
    <property type="entry name" value="four helix bundle protein"/>
    <property type="match status" value="1"/>
</dbReference>
<dbReference type="SUPFAM" id="SSF158446">
    <property type="entry name" value="IVS-encoded protein-like"/>
    <property type="match status" value="1"/>
</dbReference>
<evidence type="ECO:0000313" key="1">
    <source>
        <dbReference type="EMBL" id="OGM77466.1"/>
    </source>
</evidence>
<proteinExistence type="predicted"/>
<sequence length="119" mass="13883">MPENKREIHERIYKFVLQVLRSIKLIPRTTENLVLIRQVIRSASSIGANALEADGSETKKEFVHRFTISKKEAKETYYWLSLISDHNPNLKEHFLALLDENQQLIRIISKIILNTKGKI</sequence>
<dbReference type="Pfam" id="PF05635">
    <property type="entry name" value="23S_rRNA_IVP"/>
    <property type="match status" value="1"/>
</dbReference>
<comment type="caution">
    <text evidence="1">The sequence shown here is derived from an EMBL/GenBank/DDBJ whole genome shotgun (WGS) entry which is preliminary data.</text>
</comment>
<dbReference type="Proteomes" id="UP000179241">
    <property type="component" value="Unassembled WGS sequence"/>
</dbReference>
<reference evidence="1 2" key="1">
    <citation type="journal article" date="2016" name="Nat. Commun.">
        <title>Thousands of microbial genomes shed light on interconnected biogeochemical processes in an aquifer system.</title>
        <authorList>
            <person name="Anantharaman K."/>
            <person name="Brown C.T."/>
            <person name="Hug L.A."/>
            <person name="Sharon I."/>
            <person name="Castelle C.J."/>
            <person name="Probst A.J."/>
            <person name="Thomas B.C."/>
            <person name="Singh A."/>
            <person name="Wilkins M.J."/>
            <person name="Karaoz U."/>
            <person name="Brodie E.L."/>
            <person name="Williams K.H."/>
            <person name="Hubbard S.S."/>
            <person name="Banfield J.F."/>
        </authorList>
    </citation>
    <scope>NUCLEOTIDE SEQUENCE [LARGE SCALE GENOMIC DNA]</scope>
</reference>
<protein>
    <recommendedName>
        <fullName evidence="3">Four helix bundle protein</fullName>
    </recommendedName>
</protein>
<name>A0A1F8CN04_9BACT</name>